<evidence type="ECO:0000256" key="3">
    <source>
        <dbReference type="ARBA" id="ARBA00022827"/>
    </source>
</evidence>
<name>A0A177AR69_9BILA</name>
<dbReference type="GO" id="GO:0003995">
    <property type="term" value="F:acyl-CoA dehydrogenase activity"/>
    <property type="evidence" value="ECO:0007669"/>
    <property type="project" value="TreeGrafter"/>
</dbReference>
<dbReference type="InterPro" id="IPR013786">
    <property type="entry name" value="AcylCoA_DH/ox_N"/>
</dbReference>
<gene>
    <name evidence="5" type="ORF">A3Q56_07619</name>
</gene>
<comment type="cofactor">
    <cofactor evidence="1">
        <name>FAD</name>
        <dbReference type="ChEBI" id="CHEBI:57692"/>
    </cofactor>
</comment>
<evidence type="ECO:0000313" key="5">
    <source>
        <dbReference type="EMBL" id="OAF64506.1"/>
    </source>
</evidence>
<dbReference type="InterPro" id="IPR046373">
    <property type="entry name" value="Acyl-CoA_Oxase/DH_mid-dom_sf"/>
</dbReference>
<dbReference type="Gene3D" id="2.40.110.10">
    <property type="entry name" value="Butyryl-CoA Dehydrogenase, subunit A, domain 2"/>
    <property type="match status" value="2"/>
</dbReference>
<proteinExistence type="predicted"/>
<dbReference type="GO" id="GO:0050660">
    <property type="term" value="F:flavin adenine dinucleotide binding"/>
    <property type="evidence" value="ECO:0007669"/>
    <property type="project" value="InterPro"/>
</dbReference>
<reference evidence="5 6" key="1">
    <citation type="submission" date="2016-04" db="EMBL/GenBank/DDBJ databases">
        <title>The genome of Intoshia linei affirms orthonectids as highly simplified spiralians.</title>
        <authorList>
            <person name="Mikhailov K.V."/>
            <person name="Slusarev G.S."/>
            <person name="Nikitin M.A."/>
            <person name="Logacheva M.D."/>
            <person name="Penin A."/>
            <person name="Aleoshin V."/>
            <person name="Panchin Y.V."/>
        </authorList>
    </citation>
    <scope>NUCLEOTIDE SEQUENCE [LARGE SCALE GENOMIC DNA]</scope>
    <source>
        <strain evidence="5">Intl2013</strain>
        <tissue evidence="5">Whole animal</tissue>
    </source>
</reference>
<dbReference type="PANTHER" id="PTHR43884">
    <property type="entry name" value="ACYL-COA DEHYDROGENASE"/>
    <property type="match status" value="1"/>
</dbReference>
<dbReference type="OrthoDB" id="2588832at2759"/>
<feature type="domain" description="Acyl-CoA dehydrogenase/oxidase N-terminal" evidence="4">
    <location>
        <begin position="5"/>
        <end position="42"/>
    </location>
</feature>
<dbReference type="Gene3D" id="1.10.540.10">
    <property type="entry name" value="Acyl-CoA dehydrogenase/oxidase, N-terminal domain"/>
    <property type="match status" value="2"/>
</dbReference>
<keyword evidence="6" id="KW-1185">Reference proteome</keyword>
<evidence type="ECO:0000256" key="2">
    <source>
        <dbReference type="ARBA" id="ARBA00022630"/>
    </source>
</evidence>
<dbReference type="InterPro" id="IPR009100">
    <property type="entry name" value="AcylCoA_DH/oxidase_NM_dom_sf"/>
</dbReference>
<keyword evidence="3" id="KW-0274">FAD</keyword>
<dbReference type="EMBL" id="LWCA01001784">
    <property type="protein sequence ID" value="OAF64506.1"/>
    <property type="molecule type" value="Genomic_DNA"/>
</dbReference>
<evidence type="ECO:0000256" key="1">
    <source>
        <dbReference type="ARBA" id="ARBA00001974"/>
    </source>
</evidence>
<organism evidence="5 6">
    <name type="scientific">Intoshia linei</name>
    <dbReference type="NCBI Taxonomy" id="1819745"/>
    <lineage>
        <taxon>Eukaryota</taxon>
        <taxon>Metazoa</taxon>
        <taxon>Spiralia</taxon>
        <taxon>Lophotrochozoa</taxon>
        <taxon>Mesozoa</taxon>
        <taxon>Orthonectida</taxon>
        <taxon>Rhopaluridae</taxon>
        <taxon>Intoshia</taxon>
    </lineage>
</organism>
<dbReference type="Pfam" id="PF02771">
    <property type="entry name" value="Acyl-CoA_dh_N"/>
    <property type="match status" value="1"/>
</dbReference>
<comment type="caution">
    <text evidence="5">The sequence shown here is derived from an EMBL/GenBank/DDBJ whole genome shotgun (WGS) entry which is preliminary data.</text>
</comment>
<dbReference type="Proteomes" id="UP000078046">
    <property type="component" value="Unassembled WGS sequence"/>
</dbReference>
<dbReference type="AlphaFoldDB" id="A0A177AR69"/>
<protein>
    <recommendedName>
        <fullName evidence="4">Acyl-CoA dehydrogenase/oxidase N-terminal domain-containing protein</fullName>
    </recommendedName>
</protein>
<dbReference type="PANTHER" id="PTHR43884:SF9">
    <property type="entry name" value="COMPLEX I ASSEMBLY FACTOR ACAD9, MITOCHONDRIAL"/>
    <property type="match status" value="1"/>
</dbReference>
<dbReference type="SUPFAM" id="SSF56645">
    <property type="entry name" value="Acyl-CoA dehydrogenase NM domain-like"/>
    <property type="match status" value="2"/>
</dbReference>
<evidence type="ECO:0000259" key="4">
    <source>
        <dbReference type="Pfam" id="PF02771"/>
    </source>
</evidence>
<accession>A0A177AR69</accession>
<dbReference type="InterPro" id="IPR037069">
    <property type="entry name" value="AcylCoA_DH/ox_N_sf"/>
</dbReference>
<keyword evidence="2" id="KW-0285">Flavoprotein</keyword>
<sequence length="124" mass="13763">MHEDIALGIQLGAHQAIGMKSLNDFGTDKLKEKYLPLLATGEYISAFCVTEKNCGSDINAIGMKSLNDFGTDKLKEKYLPLLATGEYISAFCVTEKNCGSDINPFWCHMDPVEKFCIKVIEIIH</sequence>
<evidence type="ECO:0000313" key="6">
    <source>
        <dbReference type="Proteomes" id="UP000078046"/>
    </source>
</evidence>